<name>A0A927QD26_9ACTN</name>
<evidence type="ECO:0000256" key="1">
    <source>
        <dbReference type="SAM" id="Phobius"/>
    </source>
</evidence>
<feature type="transmembrane region" description="Helical" evidence="1">
    <location>
        <begin position="87"/>
        <end position="107"/>
    </location>
</feature>
<evidence type="ECO:0008006" key="4">
    <source>
        <dbReference type="Google" id="ProtNLM"/>
    </source>
</evidence>
<feature type="transmembrane region" description="Helical" evidence="1">
    <location>
        <begin position="24"/>
        <end position="42"/>
    </location>
</feature>
<dbReference type="EMBL" id="JACYXT010000001">
    <property type="protein sequence ID" value="MBD9721886.1"/>
    <property type="molecule type" value="Genomic_DNA"/>
</dbReference>
<feature type="transmembrane region" description="Helical" evidence="1">
    <location>
        <begin position="54"/>
        <end position="75"/>
    </location>
</feature>
<protein>
    <recommendedName>
        <fullName evidence="4">Integral membrane protein</fullName>
    </recommendedName>
</protein>
<keyword evidence="1" id="KW-1133">Transmembrane helix</keyword>
<keyword evidence="1" id="KW-0812">Transmembrane</keyword>
<sequence length="145" mass="14636">MTVAAAPLAGLARTTDPRTMLRRFLAADAAVTGANGLAYLLASGPLGRFLGVDAGLLLGLGAFLSVYAAGVALLATRERPPALPVRAVIEANLAWSVLSIVALPLWLTPSTPGAVWTLLQAVTVAGFAAVQHLALRAVGGGADEA</sequence>
<gene>
    <name evidence="2" type="ORF">IHE70_01230</name>
</gene>
<organism evidence="2 3">
    <name type="scientific">Streptomyces caniscabiei</name>
    <dbReference type="NCBI Taxonomy" id="2746961"/>
    <lineage>
        <taxon>Bacteria</taxon>
        <taxon>Bacillati</taxon>
        <taxon>Actinomycetota</taxon>
        <taxon>Actinomycetes</taxon>
        <taxon>Kitasatosporales</taxon>
        <taxon>Streptomycetaceae</taxon>
        <taxon>Streptomyces</taxon>
    </lineage>
</organism>
<evidence type="ECO:0000313" key="3">
    <source>
        <dbReference type="Proteomes" id="UP000661025"/>
    </source>
</evidence>
<accession>A0A927QD26</accession>
<comment type="caution">
    <text evidence="2">The sequence shown here is derived from an EMBL/GenBank/DDBJ whole genome shotgun (WGS) entry which is preliminary data.</text>
</comment>
<evidence type="ECO:0000313" key="2">
    <source>
        <dbReference type="EMBL" id="MBD9721886.1"/>
    </source>
</evidence>
<feature type="transmembrane region" description="Helical" evidence="1">
    <location>
        <begin position="113"/>
        <end position="130"/>
    </location>
</feature>
<proteinExistence type="predicted"/>
<dbReference type="Proteomes" id="UP000661025">
    <property type="component" value="Unassembled WGS sequence"/>
</dbReference>
<keyword evidence="1" id="KW-0472">Membrane</keyword>
<reference evidence="2" key="1">
    <citation type="submission" date="2020-09" db="EMBL/GenBank/DDBJ databases">
        <title>Streptomyces canutascabiei sp. nov., which causes potato common scab and is distributed across the world.</title>
        <authorList>
            <person name="Nguyen H.P."/>
            <person name="Weisberg A.J."/>
            <person name="Chang J.H."/>
            <person name="Clarke C.R."/>
        </authorList>
    </citation>
    <scope>NUCLEOTIDE SEQUENCE</scope>
    <source>
        <strain evidence="2">ID-01-6.2a</strain>
    </source>
</reference>
<dbReference type="AlphaFoldDB" id="A0A927QD26"/>